<dbReference type="InterPro" id="IPR000887">
    <property type="entry name" value="Aldlse_KDPG_KHG"/>
</dbReference>
<dbReference type="PANTHER" id="PTHR30246">
    <property type="entry name" value="2-KETO-3-DEOXY-6-PHOSPHOGLUCONATE ALDOLASE"/>
    <property type="match status" value="1"/>
</dbReference>
<protein>
    <recommendedName>
        <fullName evidence="8">Bifunctional 4-hydroxy-2-oxoglutarate aldolase/2-dehydro-3-deoxy-phosphogluconate aldolase</fullName>
    </recommendedName>
</protein>
<accession>A0A2W5EZ74</accession>
<dbReference type="AlphaFoldDB" id="A0A2W5EZ74"/>
<evidence type="ECO:0000313" key="6">
    <source>
        <dbReference type="EMBL" id="PZP46857.1"/>
    </source>
</evidence>
<keyword evidence="4" id="KW-0456">Lyase</keyword>
<dbReference type="Gene3D" id="3.20.20.70">
    <property type="entry name" value="Aldolase class I"/>
    <property type="match status" value="1"/>
</dbReference>
<comment type="pathway">
    <text evidence="1">Carbohydrate acid metabolism.</text>
</comment>
<dbReference type="SUPFAM" id="SSF51569">
    <property type="entry name" value="Aldolase"/>
    <property type="match status" value="1"/>
</dbReference>
<keyword evidence="5" id="KW-0119">Carbohydrate metabolism</keyword>
<dbReference type="PANTHER" id="PTHR30246:SF1">
    <property type="entry name" value="2-DEHYDRO-3-DEOXY-6-PHOSPHOGALACTONATE ALDOLASE-RELATED"/>
    <property type="match status" value="1"/>
</dbReference>
<evidence type="ECO:0000256" key="4">
    <source>
        <dbReference type="ARBA" id="ARBA00023239"/>
    </source>
</evidence>
<proteinExistence type="inferred from homology"/>
<comment type="subunit">
    <text evidence="3">Homotrimer.</text>
</comment>
<dbReference type="CDD" id="cd00452">
    <property type="entry name" value="KDPG_aldolase"/>
    <property type="match status" value="1"/>
</dbReference>
<evidence type="ECO:0008006" key="8">
    <source>
        <dbReference type="Google" id="ProtNLM"/>
    </source>
</evidence>
<dbReference type="InterPro" id="IPR013785">
    <property type="entry name" value="Aldolase_TIM"/>
</dbReference>
<comment type="similarity">
    <text evidence="2">Belongs to the KHG/KDPG aldolase family.</text>
</comment>
<dbReference type="EMBL" id="QFOI01000210">
    <property type="protein sequence ID" value="PZP46857.1"/>
    <property type="molecule type" value="Genomic_DNA"/>
</dbReference>
<evidence type="ECO:0000256" key="1">
    <source>
        <dbReference type="ARBA" id="ARBA00004761"/>
    </source>
</evidence>
<gene>
    <name evidence="6" type="ORF">DI598_11675</name>
</gene>
<dbReference type="GO" id="GO:0016829">
    <property type="term" value="F:lyase activity"/>
    <property type="evidence" value="ECO:0007669"/>
    <property type="project" value="UniProtKB-KW"/>
</dbReference>
<organism evidence="6 7">
    <name type="scientific">Pseudopedobacter saltans</name>
    <dbReference type="NCBI Taxonomy" id="151895"/>
    <lineage>
        <taxon>Bacteria</taxon>
        <taxon>Pseudomonadati</taxon>
        <taxon>Bacteroidota</taxon>
        <taxon>Sphingobacteriia</taxon>
        <taxon>Sphingobacteriales</taxon>
        <taxon>Sphingobacteriaceae</taxon>
        <taxon>Pseudopedobacter</taxon>
    </lineage>
</organism>
<sequence>MNMNDHSTIKGLIQDQGFLPLYFYKNKETNKKILDLVYSKGVRIIEFALRGEGMLEVLRDLIAYKNEKYPDFYIGVGTVKSPEDVLEVAQLDIAFISSPGMDPAIGKVAEENNAIWMPGCMTITEIMMAERHGAKVVKLCPAALLTSSFLVGVKDIFPNLTFIPMGGIEPHKNEIGPWFDAGAIAVSIGSRLLGKTLLDNEAYDVIETRLIQLISMINSMKKYKLEEAKELELLHKKASNV</sequence>
<comment type="caution">
    <text evidence="6">The sequence shown here is derived from an EMBL/GenBank/DDBJ whole genome shotgun (WGS) entry which is preliminary data.</text>
</comment>
<dbReference type="Pfam" id="PF01081">
    <property type="entry name" value="Aldolase"/>
    <property type="match status" value="1"/>
</dbReference>
<reference evidence="6 7" key="1">
    <citation type="submission" date="2017-11" db="EMBL/GenBank/DDBJ databases">
        <title>Infants hospitalized years apart are colonized by the same room-sourced microbial strains.</title>
        <authorList>
            <person name="Brooks B."/>
            <person name="Olm M.R."/>
            <person name="Firek B.A."/>
            <person name="Baker R."/>
            <person name="Thomas B.C."/>
            <person name="Morowitz M.J."/>
            <person name="Banfield J.F."/>
        </authorList>
    </citation>
    <scope>NUCLEOTIDE SEQUENCE [LARGE SCALE GENOMIC DNA]</scope>
    <source>
        <strain evidence="6">S2_009_000_R2_76</strain>
    </source>
</reference>
<dbReference type="Proteomes" id="UP000249645">
    <property type="component" value="Unassembled WGS sequence"/>
</dbReference>
<name>A0A2W5EZ74_9SPHI</name>
<evidence type="ECO:0000313" key="7">
    <source>
        <dbReference type="Proteomes" id="UP000249645"/>
    </source>
</evidence>
<evidence type="ECO:0000256" key="2">
    <source>
        <dbReference type="ARBA" id="ARBA00006906"/>
    </source>
</evidence>
<evidence type="ECO:0000256" key="3">
    <source>
        <dbReference type="ARBA" id="ARBA00011233"/>
    </source>
</evidence>
<evidence type="ECO:0000256" key="5">
    <source>
        <dbReference type="ARBA" id="ARBA00023277"/>
    </source>
</evidence>